<gene>
    <name evidence="2" type="ORF">HUW48_07220</name>
</gene>
<dbReference type="AlphaFoldDB" id="A0A7L7L502"/>
<evidence type="ECO:0000313" key="3">
    <source>
        <dbReference type="Proteomes" id="UP000514509"/>
    </source>
</evidence>
<organism evidence="2 3">
    <name type="scientific">Adhaeribacter radiodurans</name>
    <dbReference type="NCBI Taxonomy" id="2745197"/>
    <lineage>
        <taxon>Bacteria</taxon>
        <taxon>Pseudomonadati</taxon>
        <taxon>Bacteroidota</taxon>
        <taxon>Cytophagia</taxon>
        <taxon>Cytophagales</taxon>
        <taxon>Hymenobacteraceae</taxon>
        <taxon>Adhaeribacter</taxon>
    </lineage>
</organism>
<feature type="domain" description="HTH lysR-type" evidence="1">
    <location>
        <begin position="32"/>
        <end position="76"/>
    </location>
</feature>
<dbReference type="RefSeq" id="WP_182415036.1">
    <property type="nucleotide sequence ID" value="NZ_CP055153.1"/>
</dbReference>
<dbReference type="GO" id="GO:0003700">
    <property type="term" value="F:DNA-binding transcription factor activity"/>
    <property type="evidence" value="ECO:0007669"/>
    <property type="project" value="InterPro"/>
</dbReference>
<evidence type="ECO:0000313" key="2">
    <source>
        <dbReference type="EMBL" id="QMU27844.1"/>
    </source>
</evidence>
<dbReference type="EMBL" id="CP055153">
    <property type="protein sequence ID" value="QMU27844.1"/>
    <property type="molecule type" value="Genomic_DNA"/>
</dbReference>
<dbReference type="PANTHER" id="PTHR30432">
    <property type="entry name" value="TRANSCRIPTIONAL REGULATOR MODE"/>
    <property type="match status" value="1"/>
</dbReference>
<accession>A0A7L7L502</accession>
<dbReference type="PANTHER" id="PTHR30432:SF1">
    <property type="entry name" value="DNA-BINDING TRANSCRIPTIONAL DUAL REGULATOR MODE"/>
    <property type="match status" value="1"/>
</dbReference>
<protein>
    <submittedName>
        <fullName evidence="2">LysR family transcriptional regulator</fullName>
    </submittedName>
</protein>
<name>A0A7L7L502_9BACT</name>
<dbReference type="Gene3D" id="1.10.10.10">
    <property type="entry name" value="Winged helix-like DNA-binding domain superfamily/Winged helix DNA-binding domain"/>
    <property type="match status" value="1"/>
</dbReference>
<proteinExistence type="predicted"/>
<dbReference type="InterPro" id="IPR000847">
    <property type="entry name" value="LysR_HTH_N"/>
</dbReference>
<sequence length="124" mass="13643">MTELFSPGLNFRVNGRLWIESEDDRFLGPGRIELLHKIQESGSISKAATAMGMSYRKAWDLVASMNQQAATPLVMAQIGGKKGGGALVTEVGQQAILRYSALQERFQAFLQTESQNLSQTIPKK</sequence>
<dbReference type="InterPro" id="IPR036388">
    <property type="entry name" value="WH-like_DNA-bd_sf"/>
</dbReference>
<dbReference type="InterPro" id="IPR036390">
    <property type="entry name" value="WH_DNA-bd_sf"/>
</dbReference>
<dbReference type="InterPro" id="IPR051815">
    <property type="entry name" value="Molybdate_resp_trans_reg"/>
</dbReference>
<reference evidence="2 3" key="1">
    <citation type="submission" date="2020-08" db="EMBL/GenBank/DDBJ databases">
        <title>Adhaeribacter dokdonensis sp. nov., isolated from the rhizosphere of Elymus tsukushiensis, a plant native to the Dokdo Islands, Republic of Korea.</title>
        <authorList>
            <person name="Ghim S.Y."/>
        </authorList>
    </citation>
    <scope>NUCLEOTIDE SEQUENCE [LARGE SCALE GENOMIC DNA]</scope>
    <source>
        <strain evidence="2 3">KUDC8001</strain>
    </source>
</reference>
<keyword evidence="3" id="KW-1185">Reference proteome</keyword>
<dbReference type="Pfam" id="PF00126">
    <property type="entry name" value="HTH_1"/>
    <property type="match status" value="1"/>
</dbReference>
<evidence type="ECO:0000259" key="1">
    <source>
        <dbReference type="Pfam" id="PF00126"/>
    </source>
</evidence>
<dbReference type="KEGG" id="add:HUW48_07220"/>
<dbReference type="SUPFAM" id="SSF46785">
    <property type="entry name" value="Winged helix' DNA-binding domain"/>
    <property type="match status" value="1"/>
</dbReference>
<dbReference type="Proteomes" id="UP000514509">
    <property type="component" value="Chromosome"/>
</dbReference>